<dbReference type="Gene3D" id="3.50.50.60">
    <property type="entry name" value="FAD/NAD(P)-binding domain"/>
    <property type="match status" value="2"/>
</dbReference>
<protein>
    <submittedName>
        <fullName evidence="10">2-octaprenylphenol hydroxylase</fullName>
    </submittedName>
</protein>
<keyword evidence="11" id="KW-1185">Reference proteome</keyword>
<organism evidence="10 11">
    <name type="scientific">Thiohalorhabdus denitrificans</name>
    <dbReference type="NCBI Taxonomy" id="381306"/>
    <lineage>
        <taxon>Bacteria</taxon>
        <taxon>Pseudomonadati</taxon>
        <taxon>Pseudomonadota</taxon>
        <taxon>Gammaproteobacteria</taxon>
        <taxon>Thiohalorhabdales</taxon>
        <taxon>Thiohalorhabdaceae</taxon>
        <taxon>Thiohalorhabdus</taxon>
    </lineage>
</organism>
<proteinExistence type="inferred from homology"/>
<keyword evidence="7" id="KW-0503">Monooxygenase</keyword>
<evidence type="ECO:0000256" key="1">
    <source>
        <dbReference type="ARBA" id="ARBA00001974"/>
    </source>
</evidence>
<dbReference type="SUPFAM" id="SSF51905">
    <property type="entry name" value="FAD/NAD(P)-binding domain"/>
    <property type="match status" value="1"/>
</dbReference>
<dbReference type="RefSeq" id="WP_054964966.1">
    <property type="nucleotide sequence ID" value="NZ_FMUN01000004.1"/>
</dbReference>
<dbReference type="InterPro" id="IPR051205">
    <property type="entry name" value="UbiH/COQ6_monooxygenase"/>
</dbReference>
<dbReference type="GO" id="GO:0016705">
    <property type="term" value="F:oxidoreductase activity, acting on paired donors, with incorporation or reduction of molecular oxygen"/>
    <property type="evidence" value="ECO:0007669"/>
    <property type="project" value="InterPro"/>
</dbReference>
<dbReference type="AlphaFoldDB" id="A0A0N8PNF6"/>
<evidence type="ECO:0000256" key="7">
    <source>
        <dbReference type="ARBA" id="ARBA00023033"/>
    </source>
</evidence>
<evidence type="ECO:0000256" key="8">
    <source>
        <dbReference type="ARBA" id="ARBA00065734"/>
    </source>
</evidence>
<dbReference type="GO" id="GO:0110142">
    <property type="term" value="C:ubiquinone biosynthesis complex"/>
    <property type="evidence" value="ECO:0007669"/>
    <property type="project" value="UniProtKB-ARBA"/>
</dbReference>
<evidence type="ECO:0000313" key="11">
    <source>
        <dbReference type="Proteomes" id="UP000183104"/>
    </source>
</evidence>
<dbReference type="GO" id="GO:0071949">
    <property type="term" value="F:FAD binding"/>
    <property type="evidence" value="ECO:0007669"/>
    <property type="project" value="InterPro"/>
</dbReference>
<sequence length="417" mass="43765">MSGNPSGGDPRPYDLIVIGGGMVGAAVAAALAPTPLRVAVVEARPPEGQPARDGRRVSALTAGSVRILRALGVWEQVRGGDTESIQGMVVWDGDHAGTIAFSAEEVGLESLGAMAPNAAIAGALQTATAEAEKVDWYCPAEWTALERGGDRAVLTLTVDGEPRCLSAPLVVGADGRDSALRAEAGIPTVGWSYGQSAVVAEIHPERPHRGRAFQRFLRGGPVALLPLSEGRSSLVWSVPRARAEGLLDLDDDAFADRLQRAFGPELGRLTVGGPRGAFPLRLEHAKRYVDRRVALVGDAAHAVHPLAGLGLNLGLRDAAQLAEVLAEAHLAGEDLGGEAVLGRYQRARRPDNWLVSAYTDGFHRLFANDSRVLGDLRSLGLGLVDRSGPLKKLLMRQGMGVLGAPNRLARGKPLGAG</sequence>
<dbReference type="STRING" id="381306.AN478_02080"/>
<keyword evidence="4" id="KW-0285">Flavoprotein</keyword>
<evidence type="ECO:0000313" key="10">
    <source>
        <dbReference type="EMBL" id="SCY25608.1"/>
    </source>
</evidence>
<evidence type="ECO:0000256" key="5">
    <source>
        <dbReference type="ARBA" id="ARBA00022827"/>
    </source>
</evidence>
<dbReference type="InterPro" id="IPR036188">
    <property type="entry name" value="FAD/NAD-bd_sf"/>
</dbReference>
<dbReference type="GO" id="GO:0006744">
    <property type="term" value="P:ubiquinone biosynthetic process"/>
    <property type="evidence" value="ECO:0007669"/>
    <property type="project" value="UniProtKB-UniPathway"/>
</dbReference>
<gene>
    <name evidence="10" type="ORF">SAMN05661077_1606</name>
</gene>
<dbReference type="Pfam" id="PF01494">
    <property type="entry name" value="FAD_binding_3"/>
    <property type="match status" value="1"/>
</dbReference>
<dbReference type="PANTHER" id="PTHR43876">
    <property type="entry name" value="UBIQUINONE BIOSYNTHESIS MONOOXYGENASE COQ6, MITOCHONDRIAL"/>
    <property type="match status" value="1"/>
</dbReference>
<dbReference type="PRINTS" id="PR00420">
    <property type="entry name" value="RNGMNOXGNASE"/>
</dbReference>
<dbReference type="PATRIC" id="fig|381306.5.peg.1970"/>
<dbReference type="EMBL" id="FMUN01000004">
    <property type="protein sequence ID" value="SCY25608.1"/>
    <property type="molecule type" value="Genomic_DNA"/>
</dbReference>
<dbReference type="PANTHER" id="PTHR43876:SF7">
    <property type="entry name" value="UBIQUINONE BIOSYNTHESIS MONOOXYGENASE COQ6, MITOCHONDRIAL"/>
    <property type="match status" value="1"/>
</dbReference>
<dbReference type="NCBIfam" id="TIGR01988">
    <property type="entry name" value="Ubi-OHases"/>
    <property type="match status" value="1"/>
</dbReference>
<feature type="domain" description="FAD-binding" evidence="9">
    <location>
        <begin position="14"/>
        <end position="354"/>
    </location>
</feature>
<keyword evidence="6" id="KW-0560">Oxidoreductase</keyword>
<evidence type="ECO:0000256" key="6">
    <source>
        <dbReference type="ARBA" id="ARBA00023002"/>
    </source>
</evidence>
<keyword evidence="5" id="KW-0274">FAD</keyword>
<evidence type="ECO:0000259" key="9">
    <source>
        <dbReference type="Pfam" id="PF01494"/>
    </source>
</evidence>
<dbReference type="UniPathway" id="UPA00232"/>
<dbReference type="InterPro" id="IPR010971">
    <property type="entry name" value="UbiH/COQ6"/>
</dbReference>
<evidence type="ECO:0000256" key="2">
    <source>
        <dbReference type="ARBA" id="ARBA00004749"/>
    </source>
</evidence>
<dbReference type="Proteomes" id="UP000183104">
    <property type="component" value="Unassembled WGS sequence"/>
</dbReference>
<dbReference type="OrthoDB" id="9769565at2"/>
<dbReference type="FunFam" id="3.50.50.60:FF:000021">
    <property type="entry name" value="Ubiquinone biosynthesis monooxygenase COQ6"/>
    <property type="match status" value="1"/>
</dbReference>
<reference evidence="11" key="1">
    <citation type="submission" date="2016-10" db="EMBL/GenBank/DDBJ databases">
        <authorList>
            <person name="Varghese N."/>
        </authorList>
    </citation>
    <scope>NUCLEOTIDE SEQUENCE [LARGE SCALE GENOMIC DNA]</scope>
    <source>
        <strain evidence="11">HL 19</strain>
    </source>
</reference>
<dbReference type="InterPro" id="IPR002938">
    <property type="entry name" value="FAD-bd"/>
</dbReference>
<name>A0A0N8PNF6_9GAMM</name>
<comment type="cofactor">
    <cofactor evidence="1">
        <name>FAD</name>
        <dbReference type="ChEBI" id="CHEBI:57692"/>
    </cofactor>
</comment>
<evidence type="ECO:0000256" key="3">
    <source>
        <dbReference type="ARBA" id="ARBA00005349"/>
    </source>
</evidence>
<comment type="similarity">
    <text evidence="3">Belongs to the UbiH/COQ6 family.</text>
</comment>
<evidence type="ECO:0000256" key="4">
    <source>
        <dbReference type="ARBA" id="ARBA00022630"/>
    </source>
</evidence>
<accession>A0A0N8PNF6</accession>
<comment type="subunit">
    <text evidence="8">Component of the Ubi complex metabolon, which regroups five ubiquinone biosynthesis proteins (UbiE, UbiF, UbiG, UbiH and UbiI) and two accessory factors (UbiK and the lipid-binding protein UbiJ).</text>
</comment>
<dbReference type="GO" id="GO:0004497">
    <property type="term" value="F:monooxygenase activity"/>
    <property type="evidence" value="ECO:0007669"/>
    <property type="project" value="UniProtKB-KW"/>
</dbReference>
<comment type="pathway">
    <text evidence="2">Cofactor biosynthesis; ubiquinone biosynthesis.</text>
</comment>